<evidence type="ECO:0000313" key="2">
    <source>
        <dbReference type="EMBL" id="KAB8271733.1"/>
    </source>
</evidence>
<evidence type="ECO:0000256" key="1">
    <source>
        <dbReference type="SAM" id="MobiDB-lite"/>
    </source>
</evidence>
<dbReference type="InterPro" id="IPR010323">
    <property type="entry name" value="DUF924"/>
</dbReference>
<evidence type="ECO:0000313" key="3">
    <source>
        <dbReference type="Proteomes" id="UP000326289"/>
    </source>
</evidence>
<dbReference type="EMBL" id="ML732813">
    <property type="protein sequence ID" value="KAB8271733.1"/>
    <property type="molecule type" value="Genomic_DNA"/>
</dbReference>
<dbReference type="Proteomes" id="UP000326289">
    <property type="component" value="Unassembled WGS sequence"/>
</dbReference>
<dbReference type="Pfam" id="PF06041">
    <property type="entry name" value="DUF924"/>
    <property type="match status" value="1"/>
</dbReference>
<dbReference type="AlphaFoldDB" id="A0A5N6J294"/>
<dbReference type="Gene3D" id="1.20.58.320">
    <property type="entry name" value="TPR-like"/>
    <property type="match status" value="1"/>
</dbReference>
<organism evidence="2 3">
    <name type="scientific">Aspergillus minisclerotigenes</name>
    <dbReference type="NCBI Taxonomy" id="656917"/>
    <lineage>
        <taxon>Eukaryota</taxon>
        <taxon>Fungi</taxon>
        <taxon>Dikarya</taxon>
        <taxon>Ascomycota</taxon>
        <taxon>Pezizomycotina</taxon>
        <taxon>Eurotiomycetes</taxon>
        <taxon>Eurotiomycetidae</taxon>
        <taxon>Eurotiales</taxon>
        <taxon>Aspergillaceae</taxon>
        <taxon>Aspergillus</taxon>
        <taxon>Aspergillus subgen. Circumdati</taxon>
    </lineage>
</organism>
<dbReference type="InterPro" id="IPR011990">
    <property type="entry name" value="TPR-like_helical_dom_sf"/>
</dbReference>
<dbReference type="SUPFAM" id="SSF48452">
    <property type="entry name" value="TPR-like"/>
    <property type="match status" value="1"/>
</dbReference>
<gene>
    <name evidence="2" type="ORF">BDV30DRAFT_240213</name>
</gene>
<protein>
    <recommendedName>
        <fullName evidence="4">DUF924-domain-containing protein</fullName>
    </recommendedName>
</protein>
<reference evidence="2 3" key="1">
    <citation type="submission" date="2019-04" db="EMBL/GenBank/DDBJ databases">
        <title>Fungal friends and foes A comparative genomics study of 23 Aspergillus species from section Flavi.</title>
        <authorList>
            <consortium name="DOE Joint Genome Institute"/>
            <person name="Kjaerbolling I."/>
            <person name="Vesth T.C."/>
            <person name="Frisvad J.C."/>
            <person name="Nybo J.L."/>
            <person name="Theobald S."/>
            <person name="Kildgaard S."/>
            <person name="Petersen T.I."/>
            <person name="Kuo A."/>
            <person name="Sato A."/>
            <person name="Lyhne E.K."/>
            <person name="Kogle M.E."/>
            <person name="Wiebenga A."/>
            <person name="Kun R.S."/>
            <person name="Lubbers R.J."/>
            <person name="Makela M.R."/>
            <person name="Barry K."/>
            <person name="Chovatia M."/>
            <person name="Clum A."/>
            <person name="Daum C."/>
            <person name="Haridas S."/>
            <person name="He G."/>
            <person name="LaButti K."/>
            <person name="Lipzen A."/>
            <person name="Mondo S."/>
            <person name="Pangilinan J."/>
            <person name="Riley R."/>
            <person name="Salamov A."/>
            <person name="Simmons B.A."/>
            <person name="Magnuson J.K."/>
            <person name="Henrissat B."/>
            <person name="Mortensen U.H."/>
            <person name="Larsen T.O."/>
            <person name="De vries R.P."/>
            <person name="Grigoriev I.V."/>
            <person name="Machida M."/>
            <person name="Baker S.E."/>
            <person name="Andersen M.R."/>
        </authorList>
    </citation>
    <scope>NUCLEOTIDE SEQUENCE [LARGE SCALE GENOMIC DNA]</scope>
    <source>
        <strain evidence="2 3">CBS 117635</strain>
    </source>
</reference>
<keyword evidence="3" id="KW-1185">Reference proteome</keyword>
<evidence type="ECO:0008006" key="4">
    <source>
        <dbReference type="Google" id="ProtNLM"/>
    </source>
</evidence>
<feature type="compositionally biased region" description="Polar residues" evidence="1">
    <location>
        <begin position="216"/>
        <end position="226"/>
    </location>
</feature>
<feature type="region of interest" description="Disordered" evidence="1">
    <location>
        <begin position="197"/>
        <end position="226"/>
    </location>
</feature>
<name>A0A5N6J294_9EURO</name>
<proteinExistence type="predicted"/>
<dbReference type="Gene3D" id="1.25.40.10">
    <property type="entry name" value="Tetratricopeptide repeat domain"/>
    <property type="match status" value="1"/>
</dbReference>
<accession>A0A5N6J294</accession>
<sequence length="226" mass="25796">MSTSYDKVLTFWFGQKGSREYLQQKSFWYGSPSDDAYVRKHLGSDYEAARTGALDAWKFDGQGEGALALILLLDQVPRNIFRDTPQAYATDAKAVAVARYAVDQGWDKNMPVIQRRYMYSPFNHSENLEDQEMSLRLFTELGDSYHLHWARNFHDQIKRDGRFPYKDSTLDFYAESKIKEPWICEATLSNMKLPIGTTTAAPESRGKNPNGLPHISLTSLPAVNEP</sequence>